<dbReference type="SUPFAM" id="SSF63829">
    <property type="entry name" value="Calcium-dependent phosphotriesterase"/>
    <property type="match status" value="1"/>
</dbReference>
<gene>
    <name evidence="2" type="ORF">WH52_12775</name>
</gene>
<proteinExistence type="predicted"/>
<evidence type="ECO:0000313" key="3">
    <source>
        <dbReference type="Proteomes" id="UP000194221"/>
    </source>
</evidence>
<accession>A0A1Y2P9L0</accession>
<reference evidence="2 3" key="1">
    <citation type="submission" date="2015-03" db="EMBL/GenBank/DDBJ databases">
        <title>Genome sequence of Tenacibaculum sp. S2-2, isolated from intestinal microbiota of sea cucumber, Apostichopus japonicas.</title>
        <authorList>
            <person name="Shao Z."/>
            <person name="Wang L."/>
            <person name="Li X."/>
        </authorList>
    </citation>
    <scope>NUCLEOTIDE SEQUENCE [LARGE SCALE GENOMIC DNA]</scope>
    <source>
        <strain evidence="2 3">S2-2</strain>
    </source>
</reference>
<dbReference type="STRING" id="1635173.WH52_12775"/>
<dbReference type="InterPro" id="IPR011047">
    <property type="entry name" value="Quinoprotein_ADH-like_sf"/>
</dbReference>
<dbReference type="OrthoDB" id="9807410at2"/>
<dbReference type="Proteomes" id="UP000194221">
    <property type="component" value="Unassembled WGS sequence"/>
</dbReference>
<evidence type="ECO:0000313" key="2">
    <source>
        <dbReference type="EMBL" id="OSY87133.1"/>
    </source>
</evidence>
<dbReference type="Pfam" id="PF21544">
    <property type="entry name" value="PorZ_N_b_propeller"/>
    <property type="match status" value="1"/>
</dbReference>
<keyword evidence="3" id="KW-1185">Reference proteome</keyword>
<dbReference type="Gene3D" id="2.130.10.10">
    <property type="entry name" value="YVTN repeat-like/Quinoprotein amine dehydrogenase"/>
    <property type="match status" value="3"/>
</dbReference>
<dbReference type="InterPro" id="IPR048954">
    <property type="entry name" value="PorZ_N"/>
</dbReference>
<dbReference type="Pfam" id="PF07494">
    <property type="entry name" value="Reg_prop"/>
    <property type="match status" value="1"/>
</dbReference>
<dbReference type="InterPro" id="IPR015943">
    <property type="entry name" value="WD40/YVTN_repeat-like_dom_sf"/>
</dbReference>
<protein>
    <recommendedName>
        <fullName evidence="1">PorZ N-terminal beta-propeller domain-containing protein</fullName>
    </recommendedName>
</protein>
<evidence type="ECO:0000259" key="1">
    <source>
        <dbReference type="Pfam" id="PF21544"/>
    </source>
</evidence>
<dbReference type="AlphaFoldDB" id="A0A1Y2P9L0"/>
<comment type="caution">
    <text evidence="2">The sequence shown here is derived from an EMBL/GenBank/DDBJ whole genome shotgun (WGS) entry which is preliminary data.</text>
</comment>
<dbReference type="InterPro" id="IPR011110">
    <property type="entry name" value="Reg_prop"/>
</dbReference>
<dbReference type="RefSeq" id="WP_086031355.1">
    <property type="nucleotide sequence ID" value="NZ_LAPZ01000014.1"/>
</dbReference>
<dbReference type="InParanoid" id="A0A1Y2P9L0"/>
<dbReference type="EMBL" id="LAPZ01000014">
    <property type="protein sequence ID" value="OSY87133.1"/>
    <property type="molecule type" value="Genomic_DNA"/>
</dbReference>
<organism evidence="2 3">
    <name type="scientific">Tenacibaculum holothuriorum</name>
    <dbReference type="NCBI Taxonomy" id="1635173"/>
    <lineage>
        <taxon>Bacteria</taxon>
        <taxon>Pseudomonadati</taxon>
        <taxon>Bacteroidota</taxon>
        <taxon>Flavobacteriia</taxon>
        <taxon>Flavobacteriales</taxon>
        <taxon>Flavobacteriaceae</taxon>
        <taxon>Tenacibaculum</taxon>
    </lineage>
</organism>
<sequence length="772" mass="85674">MRRIHTFLLFFWSFIAVSQTDYSNRWEDLFSYTNVKDFVKEGNTIYAVTDNAVFIYDTQTKSTRKLSSIQGLSGETTTSIHYNKSNERLVLGYENGLIEVVDRDGKITTSPEITNFNQTGEKRVNHIYEYQNKLYISTSFAIVVYDIDNLEFGDTYFIGAGSSDEWVNEMTVFQNRIYAATRSGLYSADINNPNLIDFSNWTRQITGDFKSITSFNTQLFAGRGRDLLRINGTMSSVVRSFSQDVVALKSSPSSLSVSLNSEAFVLNTSLNTRVQVQPTTNFGFTLNQSYEENGEIYLATKTFGILKTQIASPQTFEEIHPEGPLFNDIFSIDVHNNNLWVVYGGYDAAYTPLGFRKGFSHFNGANWLNSRYTNSYPYPDLVHVTIDKTLENKAYISTMGGTTNPNSVTTGGLMEVENDVITNYFNQNNSLLEPIAGVPFTTIRISGTAFDGQGNLWVTNVGVPNKLKKLSPNGQWTSIDLNVLDLSRRNGMNEVVVDRANTVWVGTRRNGVFIYNENGNRKKSLVTEPNKGNLPNLNVRTVAVDRNNRVWLGTLTGLVVYNNALGVFDADITNAEPVIILDDGAARRLLGDQTVNSIEIDGADNKWFGTDNGGVVYTNPSGQNTLARFDKDNSPLPSNKIAKIKVDDITGKVYFATNKGMVAYNSKVAPFGEELGEVYAYPNPVLKNHETVTIDGRNGKHLPKGTNVKILDVAGNLVYETNVVEGQQLLGGRVVWNKKNLAGTKVASGIYIVLLSNEDGSETSTTKIAIVN</sequence>
<name>A0A1Y2P9L0_9FLAO</name>
<dbReference type="SUPFAM" id="SSF50998">
    <property type="entry name" value="Quinoprotein alcohol dehydrogenase-like"/>
    <property type="match status" value="1"/>
</dbReference>
<feature type="domain" description="PorZ N-terminal beta-propeller" evidence="1">
    <location>
        <begin position="45"/>
        <end position="202"/>
    </location>
</feature>